<feature type="domain" description="PWWP" evidence="7">
    <location>
        <begin position="9"/>
        <end position="65"/>
    </location>
</feature>
<dbReference type="OrthoDB" id="6727154at2759"/>
<dbReference type="PROSITE" id="PS50812">
    <property type="entry name" value="PWWP"/>
    <property type="match status" value="1"/>
</dbReference>
<dbReference type="Gene3D" id="3.40.50.720">
    <property type="entry name" value="NAD(P)-binding Rossmann-like Domain"/>
    <property type="match status" value="1"/>
</dbReference>
<evidence type="ECO:0000256" key="2">
    <source>
        <dbReference type="ARBA" id="ARBA00007598"/>
    </source>
</evidence>
<evidence type="ECO:0000313" key="8">
    <source>
        <dbReference type="Proteomes" id="UP000504635"/>
    </source>
</evidence>
<dbReference type="SMART" id="SM00293">
    <property type="entry name" value="PWWP"/>
    <property type="match status" value="1"/>
</dbReference>
<dbReference type="InterPro" id="IPR029154">
    <property type="entry name" value="HIBADH-like_NADP-bd"/>
</dbReference>
<evidence type="ECO:0000256" key="5">
    <source>
        <dbReference type="ARBA" id="ARBA00034140"/>
    </source>
</evidence>
<dbReference type="GO" id="GO:0051287">
    <property type="term" value="F:NAD binding"/>
    <property type="evidence" value="ECO:0007669"/>
    <property type="project" value="InterPro"/>
</dbReference>
<dbReference type="InterPro" id="IPR036291">
    <property type="entry name" value="NAD(P)-bd_dom_sf"/>
</dbReference>
<organism evidence="8 9">
    <name type="scientific">Sitophilus oryzae</name>
    <name type="common">Rice weevil</name>
    <name type="synonym">Curculio oryzae</name>
    <dbReference type="NCBI Taxonomy" id="7048"/>
    <lineage>
        <taxon>Eukaryota</taxon>
        <taxon>Metazoa</taxon>
        <taxon>Ecdysozoa</taxon>
        <taxon>Arthropoda</taxon>
        <taxon>Hexapoda</taxon>
        <taxon>Insecta</taxon>
        <taxon>Pterygota</taxon>
        <taxon>Neoptera</taxon>
        <taxon>Endopterygota</taxon>
        <taxon>Coleoptera</taxon>
        <taxon>Polyphaga</taxon>
        <taxon>Cucujiformia</taxon>
        <taxon>Curculionidae</taxon>
        <taxon>Dryophthorinae</taxon>
        <taxon>Sitophilus</taxon>
    </lineage>
</organism>
<dbReference type="GeneID" id="115884655"/>
<evidence type="ECO:0000256" key="1">
    <source>
        <dbReference type="ARBA" id="ARBA00004286"/>
    </source>
</evidence>
<dbReference type="GO" id="GO:0003677">
    <property type="term" value="F:DNA binding"/>
    <property type="evidence" value="ECO:0007669"/>
    <property type="project" value="TreeGrafter"/>
</dbReference>
<evidence type="ECO:0000256" key="3">
    <source>
        <dbReference type="ARBA" id="ARBA00022454"/>
    </source>
</evidence>
<dbReference type="RefSeq" id="XP_030759173.1">
    <property type="nucleotide sequence ID" value="XM_030903313.1"/>
</dbReference>
<dbReference type="GO" id="GO:0050661">
    <property type="term" value="F:NADP binding"/>
    <property type="evidence" value="ECO:0007669"/>
    <property type="project" value="InterPro"/>
</dbReference>
<comment type="similarity">
    <text evidence="2">Belongs to the HIBADH-related family. NP60 subfamily.</text>
</comment>
<dbReference type="Pfam" id="PF00855">
    <property type="entry name" value="PWWP"/>
    <property type="match status" value="1"/>
</dbReference>
<dbReference type="InterPro" id="IPR006115">
    <property type="entry name" value="6PGDH_NADP-bd"/>
</dbReference>
<dbReference type="SUPFAM" id="SSF48179">
    <property type="entry name" value="6-phosphogluconate dehydrogenase C-terminal domain-like"/>
    <property type="match status" value="1"/>
</dbReference>
<dbReference type="GO" id="GO:0140673">
    <property type="term" value="P:transcription elongation-coupled chromatin remodeling"/>
    <property type="evidence" value="ECO:0007669"/>
    <property type="project" value="TreeGrafter"/>
</dbReference>
<comment type="subcellular location">
    <subcellularLocation>
        <location evidence="1">Chromosome</location>
    </subcellularLocation>
</comment>
<dbReference type="InterPro" id="IPR008927">
    <property type="entry name" value="6-PGluconate_DH-like_C_sf"/>
</dbReference>
<name>A0A6J2Y5R6_SITOR</name>
<evidence type="ECO:0000259" key="7">
    <source>
        <dbReference type="PROSITE" id="PS50812"/>
    </source>
</evidence>
<dbReference type="InParanoid" id="A0A6J2Y5R6"/>
<sequence length="483" mass="54649">MDTPKIFSDNDFVFAKMSGYPPWPAIVMTPNKYAPLRPRNSEWIYFCGSHNYAWIAQKCIKPYKLHKDSYRNNGTYKKAEYKEAFTEMDNIIENIKNNPDYEIKIIEYIPKGKRVTQNYSRKSTDSVTLGTPKRKLALKEKNNTVPKKKSRSSISSNIDNSLDFLPPSSEDLSNKELNTADIKTSKKKFGIWAANIYAGGIIQNLIKSGHALNIWSYSLTLCEELEEFAKRQQSHLEIFSSPLEVVKNSDIIISLLSDPDQPKLMIQEMLKDNLNLNFLKGKGYVEMTSVDPERSRDLSEIITNRGGIYLEAMVQGCREGAMKGELMVLLAGSKDLFNDCLSCFKAMAKATFLLGDDKSLGAACKIHLILQIMRGIFLTGVTEGFAMADKCGIKVGSFNKVFKNIDLASDYLKGKVDMIMNGKYTPNEPLQQLQKDLALGLEMSNIYRQPMPLASNANEILKHARRLGYDNQDASCIYNRTRY</sequence>
<dbReference type="PANTHER" id="PTHR43580:SF2">
    <property type="entry name" value="CYTOKINE-LIKE NUCLEAR FACTOR N-PAC"/>
    <property type="match status" value="1"/>
</dbReference>
<protein>
    <recommendedName>
        <fullName evidence="5">Cytokine-like nuclear factor N-PAC</fullName>
    </recommendedName>
    <alternativeName>
        <fullName evidence="4">Glyoxylate reductase 1 homolog</fullName>
    </alternativeName>
</protein>
<reference evidence="9" key="1">
    <citation type="submission" date="2025-08" db="UniProtKB">
        <authorList>
            <consortium name="RefSeq"/>
        </authorList>
    </citation>
    <scope>IDENTIFICATION</scope>
    <source>
        <tissue evidence="9">Gonads</tissue>
    </source>
</reference>
<dbReference type="InterPro" id="IPR013328">
    <property type="entry name" value="6PGD_dom2"/>
</dbReference>
<dbReference type="Pfam" id="PF14833">
    <property type="entry name" value="NAD_binding_11"/>
    <property type="match status" value="1"/>
</dbReference>
<dbReference type="SUPFAM" id="SSF63748">
    <property type="entry name" value="Tudor/PWWP/MBT"/>
    <property type="match status" value="1"/>
</dbReference>
<dbReference type="GO" id="GO:0000785">
    <property type="term" value="C:chromatin"/>
    <property type="evidence" value="ECO:0007669"/>
    <property type="project" value="TreeGrafter"/>
</dbReference>
<dbReference type="InterPro" id="IPR000313">
    <property type="entry name" value="PWWP_dom"/>
</dbReference>
<dbReference type="Gene3D" id="2.30.30.140">
    <property type="match status" value="1"/>
</dbReference>
<evidence type="ECO:0000313" key="9">
    <source>
        <dbReference type="RefSeq" id="XP_030759173.1"/>
    </source>
</evidence>
<accession>A0A6J2Y5R6</accession>
<evidence type="ECO:0000256" key="4">
    <source>
        <dbReference type="ARBA" id="ARBA00030287"/>
    </source>
</evidence>
<gene>
    <name evidence="9" type="primary">LOC115884655</name>
</gene>
<keyword evidence="3" id="KW-0158">Chromosome</keyword>
<dbReference type="AlphaFoldDB" id="A0A6J2Y5R6"/>
<dbReference type="GO" id="GO:0031491">
    <property type="term" value="F:nucleosome binding"/>
    <property type="evidence" value="ECO:0007669"/>
    <property type="project" value="TreeGrafter"/>
</dbReference>
<feature type="region of interest" description="Disordered" evidence="6">
    <location>
        <begin position="141"/>
        <end position="161"/>
    </location>
</feature>
<dbReference type="Proteomes" id="UP000504635">
    <property type="component" value="Unplaced"/>
</dbReference>
<dbReference type="SUPFAM" id="SSF51735">
    <property type="entry name" value="NAD(P)-binding Rossmann-fold domains"/>
    <property type="match status" value="1"/>
</dbReference>
<proteinExistence type="inferred from homology"/>
<dbReference type="InterPro" id="IPR051265">
    <property type="entry name" value="HIBADH-related_NP60_sf"/>
</dbReference>
<dbReference type="PANTHER" id="PTHR43580">
    <property type="entry name" value="OXIDOREDUCTASE GLYR1-RELATED"/>
    <property type="match status" value="1"/>
</dbReference>
<evidence type="ECO:0000256" key="6">
    <source>
        <dbReference type="SAM" id="MobiDB-lite"/>
    </source>
</evidence>
<keyword evidence="8" id="KW-1185">Reference proteome</keyword>
<dbReference type="Gene3D" id="1.10.1040.10">
    <property type="entry name" value="N-(1-d-carboxylethyl)-l-norvaline Dehydrogenase, domain 2"/>
    <property type="match status" value="1"/>
</dbReference>
<feature type="compositionally biased region" description="Low complexity" evidence="6">
    <location>
        <begin position="152"/>
        <end position="161"/>
    </location>
</feature>
<dbReference type="Pfam" id="PF03446">
    <property type="entry name" value="NAD_binding_2"/>
    <property type="match status" value="1"/>
</dbReference>
<dbReference type="KEGG" id="soy:115884655"/>